<evidence type="ECO:0000256" key="3">
    <source>
        <dbReference type="ARBA" id="ARBA00007282"/>
    </source>
</evidence>
<evidence type="ECO:0000313" key="10">
    <source>
        <dbReference type="EMBL" id="KAF9450452.1"/>
    </source>
</evidence>
<evidence type="ECO:0000256" key="8">
    <source>
        <dbReference type="SAM" id="Phobius"/>
    </source>
</evidence>
<dbReference type="InterPro" id="IPR044851">
    <property type="entry name" value="Wax_synthase"/>
</dbReference>
<organism evidence="10 11">
    <name type="scientific">Macrolepiota fuliginosa MF-IS2</name>
    <dbReference type="NCBI Taxonomy" id="1400762"/>
    <lineage>
        <taxon>Eukaryota</taxon>
        <taxon>Fungi</taxon>
        <taxon>Dikarya</taxon>
        <taxon>Basidiomycota</taxon>
        <taxon>Agaricomycotina</taxon>
        <taxon>Agaricomycetes</taxon>
        <taxon>Agaricomycetidae</taxon>
        <taxon>Agaricales</taxon>
        <taxon>Agaricineae</taxon>
        <taxon>Agaricaceae</taxon>
        <taxon>Macrolepiota</taxon>
    </lineage>
</organism>
<reference evidence="10" key="1">
    <citation type="submission" date="2020-11" db="EMBL/GenBank/DDBJ databases">
        <authorList>
            <consortium name="DOE Joint Genome Institute"/>
            <person name="Ahrendt S."/>
            <person name="Riley R."/>
            <person name="Andreopoulos W."/>
            <person name="Labutti K."/>
            <person name="Pangilinan J."/>
            <person name="Ruiz-Duenas F.J."/>
            <person name="Barrasa J.M."/>
            <person name="Sanchez-Garcia M."/>
            <person name="Camarero S."/>
            <person name="Miyauchi S."/>
            <person name="Serrano A."/>
            <person name="Linde D."/>
            <person name="Babiker R."/>
            <person name="Drula E."/>
            <person name="Ayuso-Fernandez I."/>
            <person name="Pacheco R."/>
            <person name="Padilla G."/>
            <person name="Ferreira P."/>
            <person name="Barriuso J."/>
            <person name="Kellner H."/>
            <person name="Castanera R."/>
            <person name="Alfaro M."/>
            <person name="Ramirez L."/>
            <person name="Pisabarro A.G."/>
            <person name="Kuo A."/>
            <person name="Tritt A."/>
            <person name="Lipzen A."/>
            <person name="He G."/>
            <person name="Yan M."/>
            <person name="Ng V."/>
            <person name="Cullen D."/>
            <person name="Martin F."/>
            <person name="Rosso M.-N."/>
            <person name="Henrissat B."/>
            <person name="Hibbett D."/>
            <person name="Martinez A.T."/>
            <person name="Grigoriev I.V."/>
        </authorList>
    </citation>
    <scope>NUCLEOTIDE SEQUENCE</scope>
    <source>
        <strain evidence="10">MF-IS2</strain>
    </source>
</reference>
<evidence type="ECO:0000256" key="5">
    <source>
        <dbReference type="ARBA" id="ARBA00022692"/>
    </source>
</evidence>
<feature type="transmembrane region" description="Helical" evidence="8">
    <location>
        <begin position="176"/>
        <end position="194"/>
    </location>
</feature>
<comment type="subcellular location">
    <subcellularLocation>
        <location evidence="1">Membrane</location>
        <topology evidence="1">Multi-pass membrane protein</topology>
    </subcellularLocation>
</comment>
<dbReference type="EMBL" id="MU151104">
    <property type="protein sequence ID" value="KAF9450452.1"/>
    <property type="molecule type" value="Genomic_DNA"/>
</dbReference>
<evidence type="ECO:0000259" key="9">
    <source>
        <dbReference type="Pfam" id="PF13813"/>
    </source>
</evidence>
<dbReference type="PANTHER" id="PTHR31595">
    <property type="entry name" value="LONG-CHAIN-ALCOHOL O-FATTY-ACYLTRANSFERASE 3-RELATED"/>
    <property type="match status" value="1"/>
</dbReference>
<dbReference type="AlphaFoldDB" id="A0A9P5XFG7"/>
<feature type="transmembrane region" description="Helical" evidence="8">
    <location>
        <begin position="58"/>
        <end position="77"/>
    </location>
</feature>
<feature type="transmembrane region" description="Helical" evidence="8">
    <location>
        <begin position="6"/>
        <end position="26"/>
    </location>
</feature>
<proteinExistence type="inferred from homology"/>
<feature type="transmembrane region" description="Helical" evidence="8">
    <location>
        <begin position="344"/>
        <end position="365"/>
    </location>
</feature>
<evidence type="ECO:0000256" key="1">
    <source>
        <dbReference type="ARBA" id="ARBA00004141"/>
    </source>
</evidence>
<feature type="transmembrane region" description="Helical" evidence="8">
    <location>
        <begin position="146"/>
        <end position="164"/>
    </location>
</feature>
<feature type="domain" description="Wax synthase" evidence="9">
    <location>
        <begin position="221"/>
        <end position="316"/>
    </location>
</feature>
<feature type="transmembrane region" description="Helical" evidence="8">
    <location>
        <begin position="310"/>
        <end position="332"/>
    </location>
</feature>
<keyword evidence="4" id="KW-0808">Transferase</keyword>
<dbReference type="OrthoDB" id="1077582at2759"/>
<name>A0A9P5XFG7_9AGAR</name>
<keyword evidence="11" id="KW-1185">Reference proteome</keyword>
<sequence>MSGTRSAFSLPLCGLLQGLIVLGYALRPSWYRPLVFVPISLIAYYLTFRSATGTAADVGLGSGITTQLLFAFNGIILTDVQKTLYRIGEQPGQITSAPFRTRFAWGWHLHNSPRGVRWGHEVAHISKNPPSLNPPQNKKAFMFSRISMICLFIGVQATFLVINTANPALAPGATPLYSQSIYIRVLSTLGLGIPGYAQINVLHYIMSVILVAVGISRPVDWPPLFGSPGAIYTVRGFWRKFWHQMLRGVLLNTTNFIIHTILRIPYTSAKSSPRIKLILGLLKLHTVFLVSALVHAAGEFMMLGYGGSGALYFFVLQAWAITLEMAIQYLVTGSTRPSNKPPALIWRLLGYAWVVSWFILVVPFMQQPMIEAGMFVTIPRSALTQKVTKLLALDVI</sequence>
<dbReference type="PANTHER" id="PTHR31595:SF57">
    <property type="entry name" value="OS04G0481900 PROTEIN"/>
    <property type="match status" value="1"/>
</dbReference>
<dbReference type="GO" id="GO:0016020">
    <property type="term" value="C:membrane"/>
    <property type="evidence" value="ECO:0007669"/>
    <property type="project" value="UniProtKB-SubCell"/>
</dbReference>
<keyword evidence="6 8" id="KW-1133">Transmembrane helix</keyword>
<feature type="transmembrane region" description="Helical" evidence="8">
    <location>
        <begin position="277"/>
        <end position="298"/>
    </location>
</feature>
<gene>
    <name evidence="10" type="ORF">P691DRAFT_701161</name>
</gene>
<evidence type="ECO:0000256" key="7">
    <source>
        <dbReference type="ARBA" id="ARBA00023136"/>
    </source>
</evidence>
<keyword evidence="5 8" id="KW-0812">Transmembrane</keyword>
<comment type="similarity">
    <text evidence="3">Belongs to the wax synthase family.</text>
</comment>
<comment type="caution">
    <text evidence="10">The sequence shown here is derived from an EMBL/GenBank/DDBJ whole genome shotgun (WGS) entry which is preliminary data.</text>
</comment>
<evidence type="ECO:0000256" key="6">
    <source>
        <dbReference type="ARBA" id="ARBA00022989"/>
    </source>
</evidence>
<evidence type="ECO:0000313" key="11">
    <source>
        <dbReference type="Proteomes" id="UP000807342"/>
    </source>
</evidence>
<comment type="pathway">
    <text evidence="2">Secondary metabolite biosynthesis.</text>
</comment>
<dbReference type="InterPro" id="IPR032805">
    <property type="entry name" value="Wax_synthase_dom"/>
</dbReference>
<dbReference type="GO" id="GO:0006629">
    <property type="term" value="P:lipid metabolic process"/>
    <property type="evidence" value="ECO:0007669"/>
    <property type="project" value="InterPro"/>
</dbReference>
<keyword evidence="7 8" id="KW-0472">Membrane</keyword>
<dbReference type="Pfam" id="PF13813">
    <property type="entry name" value="MBOAT_2"/>
    <property type="match status" value="1"/>
</dbReference>
<dbReference type="GO" id="GO:0008374">
    <property type="term" value="F:O-acyltransferase activity"/>
    <property type="evidence" value="ECO:0007669"/>
    <property type="project" value="InterPro"/>
</dbReference>
<evidence type="ECO:0000256" key="2">
    <source>
        <dbReference type="ARBA" id="ARBA00005179"/>
    </source>
</evidence>
<protein>
    <recommendedName>
        <fullName evidence="9">Wax synthase domain-containing protein</fullName>
    </recommendedName>
</protein>
<evidence type="ECO:0000256" key="4">
    <source>
        <dbReference type="ARBA" id="ARBA00022679"/>
    </source>
</evidence>
<dbReference type="Proteomes" id="UP000807342">
    <property type="component" value="Unassembled WGS sequence"/>
</dbReference>
<accession>A0A9P5XFG7</accession>